<gene>
    <name evidence="2" type="primary">ORF24312</name>
</gene>
<sequence>ANTKEQNIFLSQEEKTATESKFSMFSVKENADLNSENIKLNFKSASEFRVTRHHVLNESCSGVDNLDRSENNINRVSRYDLSGNDGRNESKEGSHTTKRRR</sequence>
<proteinExistence type="predicted"/>
<feature type="non-terminal residue" evidence="2">
    <location>
        <position position="1"/>
    </location>
</feature>
<protein>
    <submittedName>
        <fullName evidence="2">Uncharacterized protein</fullName>
    </submittedName>
</protein>
<organism evidence="2">
    <name type="scientific">Arion vulgaris</name>
    <dbReference type="NCBI Taxonomy" id="1028688"/>
    <lineage>
        <taxon>Eukaryota</taxon>
        <taxon>Metazoa</taxon>
        <taxon>Spiralia</taxon>
        <taxon>Lophotrochozoa</taxon>
        <taxon>Mollusca</taxon>
        <taxon>Gastropoda</taxon>
        <taxon>Heterobranchia</taxon>
        <taxon>Euthyneura</taxon>
        <taxon>Panpulmonata</taxon>
        <taxon>Eupulmonata</taxon>
        <taxon>Stylommatophora</taxon>
        <taxon>Helicina</taxon>
        <taxon>Arionoidea</taxon>
        <taxon>Arionidae</taxon>
        <taxon>Arion</taxon>
    </lineage>
</organism>
<dbReference type="AlphaFoldDB" id="A0A0B6YHT4"/>
<evidence type="ECO:0000256" key="1">
    <source>
        <dbReference type="SAM" id="MobiDB-lite"/>
    </source>
</evidence>
<feature type="region of interest" description="Disordered" evidence="1">
    <location>
        <begin position="61"/>
        <end position="101"/>
    </location>
</feature>
<feature type="compositionally biased region" description="Basic and acidic residues" evidence="1">
    <location>
        <begin position="86"/>
        <end position="95"/>
    </location>
</feature>
<feature type="non-terminal residue" evidence="2">
    <location>
        <position position="101"/>
    </location>
</feature>
<dbReference type="EMBL" id="HACG01008210">
    <property type="protein sequence ID" value="CEK55075.1"/>
    <property type="molecule type" value="Transcribed_RNA"/>
</dbReference>
<accession>A0A0B6YHT4</accession>
<evidence type="ECO:0000313" key="2">
    <source>
        <dbReference type="EMBL" id="CEK55075.1"/>
    </source>
</evidence>
<name>A0A0B6YHT4_9EUPU</name>
<reference evidence="2" key="1">
    <citation type="submission" date="2014-12" db="EMBL/GenBank/DDBJ databases">
        <title>Insight into the proteome of Arion vulgaris.</title>
        <authorList>
            <person name="Aradska J."/>
            <person name="Bulat T."/>
            <person name="Smidak R."/>
            <person name="Sarate P."/>
            <person name="Gangsoo J."/>
            <person name="Sialana F."/>
            <person name="Bilban M."/>
            <person name="Lubec G."/>
        </authorList>
    </citation>
    <scope>NUCLEOTIDE SEQUENCE</scope>
    <source>
        <tissue evidence="2">Skin</tissue>
    </source>
</reference>